<feature type="region of interest" description="Disordered" evidence="1">
    <location>
        <begin position="233"/>
        <end position="256"/>
    </location>
</feature>
<proteinExistence type="predicted"/>
<protein>
    <submittedName>
        <fullName evidence="2">Uncharacterized protein</fullName>
    </submittedName>
</protein>
<keyword evidence="3" id="KW-1185">Reference proteome</keyword>
<dbReference type="Proteomes" id="UP000257109">
    <property type="component" value="Unassembled WGS sequence"/>
</dbReference>
<feature type="non-terminal residue" evidence="2">
    <location>
        <position position="1"/>
    </location>
</feature>
<evidence type="ECO:0000313" key="3">
    <source>
        <dbReference type="Proteomes" id="UP000257109"/>
    </source>
</evidence>
<name>A0A371GUL2_MUCPR</name>
<dbReference type="AlphaFoldDB" id="A0A371GUL2"/>
<evidence type="ECO:0000313" key="2">
    <source>
        <dbReference type="EMBL" id="RDX94123.1"/>
    </source>
</evidence>
<feature type="compositionally biased region" description="Polar residues" evidence="1">
    <location>
        <begin position="233"/>
        <end position="250"/>
    </location>
</feature>
<reference evidence="2" key="1">
    <citation type="submission" date="2018-05" db="EMBL/GenBank/DDBJ databases">
        <title>Draft genome of Mucuna pruriens seed.</title>
        <authorList>
            <person name="Nnadi N.E."/>
            <person name="Vos R."/>
            <person name="Hasami M.H."/>
            <person name="Devisetty U.K."/>
            <person name="Aguiy J.C."/>
        </authorList>
    </citation>
    <scope>NUCLEOTIDE SEQUENCE [LARGE SCALE GENOMIC DNA]</scope>
    <source>
        <strain evidence="2">JCA_2017</strain>
    </source>
</reference>
<comment type="caution">
    <text evidence="2">The sequence shown here is derived from an EMBL/GenBank/DDBJ whole genome shotgun (WGS) entry which is preliminary data.</text>
</comment>
<dbReference type="EMBL" id="QJKJ01004453">
    <property type="protein sequence ID" value="RDX94123.1"/>
    <property type="molecule type" value="Genomic_DNA"/>
</dbReference>
<accession>A0A371GUL2</accession>
<evidence type="ECO:0000256" key="1">
    <source>
        <dbReference type="SAM" id="MobiDB-lite"/>
    </source>
</evidence>
<sequence>MAFRLRPRPRVVLRNLHPKATGPRVHIVMCDMHHIMKSVYEEVDMSQVDKAEECSNYEEGHERILDKDNKAGVVHYKSVGLVKDRKFSNQIVKRNVQFHLEETKVVGVNGFGLPLEGRVKFPIDLVPTNSDESNMSLGVVLMLRDQTLVDGSRFEDFVDHRSHKHLFDQRKLNMRQCKCLGFLKDYNFDLSHHLGKAIVMISTHQENLGLGEPSRPRPTHHRTGQLYRFSSHLKQSNQQSNMGVQHSSKLAQLPRHSREAFSARYARVE</sequence>
<gene>
    <name evidence="2" type="ORF">CR513_23533</name>
</gene>
<organism evidence="2 3">
    <name type="scientific">Mucuna pruriens</name>
    <name type="common">Velvet bean</name>
    <name type="synonym">Dolichos pruriens</name>
    <dbReference type="NCBI Taxonomy" id="157652"/>
    <lineage>
        <taxon>Eukaryota</taxon>
        <taxon>Viridiplantae</taxon>
        <taxon>Streptophyta</taxon>
        <taxon>Embryophyta</taxon>
        <taxon>Tracheophyta</taxon>
        <taxon>Spermatophyta</taxon>
        <taxon>Magnoliopsida</taxon>
        <taxon>eudicotyledons</taxon>
        <taxon>Gunneridae</taxon>
        <taxon>Pentapetalae</taxon>
        <taxon>rosids</taxon>
        <taxon>fabids</taxon>
        <taxon>Fabales</taxon>
        <taxon>Fabaceae</taxon>
        <taxon>Papilionoideae</taxon>
        <taxon>50 kb inversion clade</taxon>
        <taxon>NPAAA clade</taxon>
        <taxon>indigoferoid/millettioid clade</taxon>
        <taxon>Phaseoleae</taxon>
        <taxon>Mucuna</taxon>
    </lineage>
</organism>